<dbReference type="Proteomes" id="UP000077202">
    <property type="component" value="Unassembled WGS sequence"/>
</dbReference>
<evidence type="ECO:0000313" key="2">
    <source>
        <dbReference type="Proteomes" id="UP000077202"/>
    </source>
</evidence>
<accession>A0A176WBD4</accession>
<protein>
    <submittedName>
        <fullName evidence="1">Uncharacterized protein</fullName>
    </submittedName>
</protein>
<sequence>MVGGGRDELAQVAFARTSEQLPGRRNWCRGKSSGSVGRELQERILSRAGLDLSRFSEDGRSKVNKEQSGTQAQFEKSLLFWCSTKEIKALCRDFRVRDLSLHLGQAV</sequence>
<comment type="caution">
    <text evidence="1">The sequence shown here is derived from an EMBL/GenBank/DDBJ whole genome shotgun (WGS) entry which is preliminary data.</text>
</comment>
<proteinExistence type="predicted"/>
<keyword evidence="2" id="KW-1185">Reference proteome</keyword>
<name>A0A176WBD4_MARPO</name>
<organism evidence="1 2">
    <name type="scientific">Marchantia polymorpha subsp. ruderalis</name>
    <dbReference type="NCBI Taxonomy" id="1480154"/>
    <lineage>
        <taxon>Eukaryota</taxon>
        <taxon>Viridiplantae</taxon>
        <taxon>Streptophyta</taxon>
        <taxon>Embryophyta</taxon>
        <taxon>Marchantiophyta</taxon>
        <taxon>Marchantiopsida</taxon>
        <taxon>Marchantiidae</taxon>
        <taxon>Marchantiales</taxon>
        <taxon>Marchantiaceae</taxon>
        <taxon>Marchantia</taxon>
    </lineage>
</organism>
<evidence type="ECO:0000313" key="1">
    <source>
        <dbReference type="EMBL" id="OAE30480.1"/>
    </source>
</evidence>
<dbReference type="AlphaFoldDB" id="A0A176WBD4"/>
<dbReference type="EMBL" id="LVLJ01001322">
    <property type="protein sequence ID" value="OAE30480.1"/>
    <property type="molecule type" value="Genomic_DNA"/>
</dbReference>
<reference evidence="1" key="1">
    <citation type="submission" date="2016-03" db="EMBL/GenBank/DDBJ databases">
        <title>Mechanisms controlling the formation of the plant cell surface in tip-growing cells are functionally conserved among land plants.</title>
        <authorList>
            <person name="Honkanen S."/>
            <person name="Jones V.A."/>
            <person name="Morieri G."/>
            <person name="Champion C."/>
            <person name="Hetherington A.J."/>
            <person name="Kelly S."/>
            <person name="Saint-Marcoux D."/>
            <person name="Proust H."/>
            <person name="Prescott H."/>
            <person name="Dolan L."/>
        </authorList>
    </citation>
    <scope>NUCLEOTIDE SEQUENCE [LARGE SCALE GENOMIC DNA]</scope>
    <source>
        <tissue evidence="1">Whole gametophyte</tissue>
    </source>
</reference>
<gene>
    <name evidence="1" type="ORF">AXG93_942s1230</name>
</gene>